<keyword evidence="7" id="KW-0547">Nucleotide-binding</keyword>
<dbReference type="GO" id="GO:0005737">
    <property type="term" value="C:cytoplasm"/>
    <property type="evidence" value="ECO:0007669"/>
    <property type="project" value="UniProtKB-SubCell"/>
</dbReference>
<protein>
    <recommendedName>
        <fullName evidence="3">tRNA threonylcarbamoyladenosine biosynthesis protein TsaE</fullName>
    </recommendedName>
    <alternativeName>
        <fullName evidence="10">t(6)A37 threonylcarbamoyladenosine biosynthesis protein TsaE</fullName>
    </alternativeName>
</protein>
<organism evidence="11 12">
    <name type="scientific">Leptospira wolffii</name>
    <dbReference type="NCBI Taxonomy" id="409998"/>
    <lineage>
        <taxon>Bacteria</taxon>
        <taxon>Pseudomonadati</taxon>
        <taxon>Spirochaetota</taxon>
        <taxon>Spirochaetia</taxon>
        <taxon>Leptospirales</taxon>
        <taxon>Leptospiraceae</taxon>
        <taxon>Leptospira</taxon>
    </lineage>
</organism>
<dbReference type="Proteomes" id="UP000231912">
    <property type="component" value="Unassembled WGS sequence"/>
</dbReference>
<evidence type="ECO:0000256" key="4">
    <source>
        <dbReference type="ARBA" id="ARBA00022490"/>
    </source>
</evidence>
<dbReference type="GO" id="GO:0016740">
    <property type="term" value="F:transferase activity"/>
    <property type="evidence" value="ECO:0007669"/>
    <property type="project" value="UniProtKB-KW"/>
</dbReference>
<keyword evidence="6" id="KW-0479">Metal-binding</keyword>
<gene>
    <name evidence="11" type="ORF">CH371_02170</name>
</gene>
<evidence type="ECO:0000256" key="10">
    <source>
        <dbReference type="ARBA" id="ARBA00032441"/>
    </source>
</evidence>
<dbReference type="InterPro" id="IPR027417">
    <property type="entry name" value="P-loop_NTPase"/>
</dbReference>
<evidence type="ECO:0000256" key="2">
    <source>
        <dbReference type="ARBA" id="ARBA00007599"/>
    </source>
</evidence>
<dbReference type="EMBL" id="NPDT01000001">
    <property type="protein sequence ID" value="PJZ66920.1"/>
    <property type="molecule type" value="Genomic_DNA"/>
</dbReference>
<dbReference type="PANTHER" id="PTHR33540">
    <property type="entry name" value="TRNA THREONYLCARBAMOYLADENOSINE BIOSYNTHESIS PROTEIN TSAE"/>
    <property type="match status" value="1"/>
</dbReference>
<accession>A0A2M9ZEP5</accession>
<dbReference type="RefSeq" id="WP_100757501.1">
    <property type="nucleotide sequence ID" value="NZ_NPDT01000001.1"/>
</dbReference>
<evidence type="ECO:0000256" key="5">
    <source>
        <dbReference type="ARBA" id="ARBA00022694"/>
    </source>
</evidence>
<comment type="caution">
    <text evidence="11">The sequence shown here is derived from an EMBL/GenBank/DDBJ whole genome shotgun (WGS) entry which is preliminary data.</text>
</comment>
<proteinExistence type="inferred from homology"/>
<evidence type="ECO:0000256" key="8">
    <source>
        <dbReference type="ARBA" id="ARBA00022840"/>
    </source>
</evidence>
<name>A0A2M9ZEP5_9LEPT</name>
<keyword evidence="9" id="KW-0460">Magnesium</keyword>
<evidence type="ECO:0000256" key="7">
    <source>
        <dbReference type="ARBA" id="ARBA00022741"/>
    </source>
</evidence>
<keyword evidence="4" id="KW-0963">Cytoplasm</keyword>
<evidence type="ECO:0000256" key="1">
    <source>
        <dbReference type="ARBA" id="ARBA00004496"/>
    </source>
</evidence>
<dbReference type="GO" id="GO:0002949">
    <property type="term" value="P:tRNA threonylcarbamoyladenosine modification"/>
    <property type="evidence" value="ECO:0007669"/>
    <property type="project" value="InterPro"/>
</dbReference>
<dbReference type="Gene3D" id="3.40.50.300">
    <property type="entry name" value="P-loop containing nucleotide triphosphate hydrolases"/>
    <property type="match status" value="1"/>
</dbReference>
<keyword evidence="5" id="KW-0819">tRNA processing</keyword>
<dbReference type="InterPro" id="IPR003442">
    <property type="entry name" value="T6A_TsaE"/>
</dbReference>
<keyword evidence="11" id="KW-0808">Transferase</keyword>
<dbReference type="GO" id="GO:0046872">
    <property type="term" value="F:metal ion binding"/>
    <property type="evidence" value="ECO:0007669"/>
    <property type="project" value="UniProtKB-KW"/>
</dbReference>
<dbReference type="NCBIfam" id="TIGR00150">
    <property type="entry name" value="T6A_YjeE"/>
    <property type="match status" value="1"/>
</dbReference>
<dbReference type="SUPFAM" id="SSF52540">
    <property type="entry name" value="P-loop containing nucleoside triphosphate hydrolases"/>
    <property type="match status" value="1"/>
</dbReference>
<evidence type="ECO:0000313" key="12">
    <source>
        <dbReference type="Proteomes" id="UP000231912"/>
    </source>
</evidence>
<dbReference type="AlphaFoldDB" id="A0A2M9ZEP5"/>
<reference evidence="11 12" key="1">
    <citation type="submission" date="2017-07" db="EMBL/GenBank/DDBJ databases">
        <title>Leptospira spp. isolated from tropical soils.</title>
        <authorList>
            <person name="Thibeaux R."/>
            <person name="Iraola G."/>
            <person name="Ferres I."/>
            <person name="Bierque E."/>
            <person name="Girault D."/>
            <person name="Soupe-Gilbert M.-E."/>
            <person name="Picardeau M."/>
            <person name="Goarant C."/>
        </authorList>
    </citation>
    <scope>NUCLEOTIDE SEQUENCE [LARGE SCALE GENOMIC DNA]</scope>
    <source>
        <strain evidence="11 12">FH2-C-A2</strain>
    </source>
</reference>
<dbReference type="PANTHER" id="PTHR33540:SF2">
    <property type="entry name" value="TRNA THREONYLCARBAMOYLADENOSINE BIOSYNTHESIS PROTEIN TSAE"/>
    <property type="match status" value="1"/>
</dbReference>
<dbReference type="Pfam" id="PF02367">
    <property type="entry name" value="TsaE"/>
    <property type="match status" value="1"/>
</dbReference>
<dbReference type="GO" id="GO:0005524">
    <property type="term" value="F:ATP binding"/>
    <property type="evidence" value="ECO:0007669"/>
    <property type="project" value="UniProtKB-KW"/>
</dbReference>
<evidence type="ECO:0000313" key="11">
    <source>
        <dbReference type="EMBL" id="PJZ66920.1"/>
    </source>
</evidence>
<evidence type="ECO:0000256" key="6">
    <source>
        <dbReference type="ARBA" id="ARBA00022723"/>
    </source>
</evidence>
<evidence type="ECO:0000256" key="3">
    <source>
        <dbReference type="ARBA" id="ARBA00019010"/>
    </source>
</evidence>
<comment type="subcellular location">
    <subcellularLocation>
        <location evidence="1">Cytoplasm</location>
    </subcellularLocation>
</comment>
<evidence type="ECO:0000256" key="9">
    <source>
        <dbReference type="ARBA" id="ARBA00022842"/>
    </source>
</evidence>
<keyword evidence="8" id="KW-0067">ATP-binding</keyword>
<sequence>MQRQFKDLSLEELDIPAKVIAGLAGRVWKSGNYPILLLSGKMGAGKTTFSARIVFALLDFFGDPTDKKSIYVNSPTYTILNEYPFALTKNDTGEPLTIYHFDLFRVGSEEEVGDLGFEEYWGTKGISLVEWWERAPSEFSNRKYTIRIRLEEEKEESRKIELELSGSEWKNEEYRSLLLSPLEK</sequence>
<comment type="similarity">
    <text evidence="2">Belongs to the TsaE family.</text>
</comment>